<evidence type="ECO:0000256" key="6">
    <source>
        <dbReference type="ARBA" id="ARBA00023310"/>
    </source>
</evidence>
<evidence type="ECO:0000256" key="1">
    <source>
        <dbReference type="ARBA" id="ARBA00004370"/>
    </source>
</evidence>
<dbReference type="Pfam" id="PF00213">
    <property type="entry name" value="OSCP"/>
    <property type="match status" value="1"/>
</dbReference>
<sequence>MMTQKTTNRQNCPEKAVTDTREHHTVNAVYAGKQPVCSMGDTQRASRNSCPAGGAAVNCGIRYAKVLYELNMNREAIQKTEEIFAEVPQLRDVFSNPTIREEKKFKVIDRVFPEEIRNFLKVACRHHRMDLIGDIFKAYHQYCDEQNKILNAVLTCVEPPSEVQLNKMKAFLCEKYDAVKADIEIIQDKALLGGFVLRVGCDEFDWSLQGRLNRLEQKLTRR</sequence>
<evidence type="ECO:0000256" key="5">
    <source>
        <dbReference type="ARBA" id="ARBA00023136"/>
    </source>
</evidence>
<dbReference type="Gene3D" id="1.10.520.20">
    <property type="entry name" value="N-terminal domain of the delta subunit of the F1F0-ATP synthase"/>
    <property type="match status" value="1"/>
</dbReference>
<evidence type="ECO:0000313" key="8">
    <source>
        <dbReference type="EMBL" id="CUN99437.1"/>
    </source>
</evidence>
<comment type="subcellular location">
    <subcellularLocation>
        <location evidence="7">Cell membrane</location>
        <topology evidence="7">Peripheral membrane protein</topology>
    </subcellularLocation>
    <subcellularLocation>
        <location evidence="1">Membrane</location>
    </subcellularLocation>
</comment>
<keyword evidence="6 7" id="KW-0066">ATP synthesis</keyword>
<dbReference type="InterPro" id="IPR000711">
    <property type="entry name" value="ATPase_OSCP/dsu"/>
</dbReference>
<keyword evidence="7" id="KW-1003">Cell membrane</keyword>
<dbReference type="PANTHER" id="PTHR11910">
    <property type="entry name" value="ATP SYNTHASE DELTA CHAIN"/>
    <property type="match status" value="1"/>
</dbReference>
<dbReference type="GO" id="GO:0045259">
    <property type="term" value="C:proton-transporting ATP synthase complex"/>
    <property type="evidence" value="ECO:0007669"/>
    <property type="project" value="UniProtKB-KW"/>
</dbReference>
<dbReference type="AlphaFoldDB" id="A0A174BFB8"/>
<evidence type="ECO:0000256" key="3">
    <source>
        <dbReference type="ARBA" id="ARBA00022781"/>
    </source>
</evidence>
<keyword evidence="7" id="KW-0139">CF(1)</keyword>
<keyword evidence="4 7" id="KW-0406">Ion transport</keyword>
<proteinExistence type="inferred from homology"/>
<dbReference type="NCBIfam" id="TIGR01145">
    <property type="entry name" value="ATP_synt_delta"/>
    <property type="match status" value="1"/>
</dbReference>
<gene>
    <name evidence="8" type="primary">atpH_1</name>
    <name evidence="7" type="synonym">atpH</name>
    <name evidence="8" type="ORF">ERS852491_01001</name>
</gene>
<reference evidence="8 9" key="1">
    <citation type="submission" date="2015-09" db="EMBL/GenBank/DDBJ databases">
        <authorList>
            <consortium name="Pathogen Informatics"/>
        </authorList>
    </citation>
    <scope>NUCLEOTIDE SEQUENCE [LARGE SCALE GENOMIC DNA]</scope>
    <source>
        <strain evidence="8 9">2789STDY5834876</strain>
    </source>
</reference>
<protein>
    <recommendedName>
        <fullName evidence="7">ATP synthase subunit delta</fullName>
    </recommendedName>
    <alternativeName>
        <fullName evidence="7">ATP synthase F(1) sector subunit delta</fullName>
    </alternativeName>
    <alternativeName>
        <fullName evidence="7">F-type ATPase subunit delta</fullName>
        <shortName evidence="7">F-ATPase subunit delta</shortName>
    </alternativeName>
</protein>
<name>A0A174BFB8_9FIRM</name>
<dbReference type="RefSeq" id="WP_330377533.1">
    <property type="nucleotide sequence ID" value="NZ_CYZU01000007.1"/>
</dbReference>
<dbReference type="HAMAP" id="MF_01416">
    <property type="entry name" value="ATP_synth_delta_bact"/>
    <property type="match status" value="1"/>
</dbReference>
<keyword evidence="2 7" id="KW-0813">Transport</keyword>
<organism evidence="8 9">
    <name type="scientific">Faecalicatena contorta</name>
    <dbReference type="NCBI Taxonomy" id="39482"/>
    <lineage>
        <taxon>Bacteria</taxon>
        <taxon>Bacillati</taxon>
        <taxon>Bacillota</taxon>
        <taxon>Clostridia</taxon>
        <taxon>Lachnospirales</taxon>
        <taxon>Lachnospiraceae</taxon>
        <taxon>Faecalicatena</taxon>
    </lineage>
</organism>
<dbReference type="PRINTS" id="PR00125">
    <property type="entry name" value="ATPASEDELTA"/>
</dbReference>
<comment type="function">
    <text evidence="7">F(1)F(0) ATP synthase produces ATP from ADP in the presence of a proton or sodium gradient. F-type ATPases consist of two structural domains, F(1) containing the extramembraneous catalytic core and F(0) containing the membrane proton channel, linked together by a central stalk and a peripheral stalk. During catalysis, ATP synthesis in the catalytic domain of F(1) is coupled via a rotary mechanism of the central stalk subunits to proton translocation.</text>
</comment>
<accession>A0A174BFB8</accession>
<dbReference type="InterPro" id="IPR026015">
    <property type="entry name" value="ATP_synth_OSCP/delta_N_sf"/>
</dbReference>
<comment type="function">
    <text evidence="7">This protein is part of the stalk that links CF(0) to CF(1). It either transmits conformational changes from CF(0) to CF(1) or is implicated in proton conduction.</text>
</comment>
<dbReference type="GO" id="GO:0005886">
    <property type="term" value="C:plasma membrane"/>
    <property type="evidence" value="ECO:0007669"/>
    <property type="project" value="UniProtKB-SubCell"/>
</dbReference>
<evidence type="ECO:0000313" key="9">
    <source>
        <dbReference type="Proteomes" id="UP000095544"/>
    </source>
</evidence>
<evidence type="ECO:0000256" key="2">
    <source>
        <dbReference type="ARBA" id="ARBA00022448"/>
    </source>
</evidence>
<dbReference type="EMBL" id="CYZU01000007">
    <property type="protein sequence ID" value="CUN99437.1"/>
    <property type="molecule type" value="Genomic_DNA"/>
</dbReference>
<comment type="similarity">
    <text evidence="7">Belongs to the ATPase delta chain family.</text>
</comment>
<dbReference type="Proteomes" id="UP000095544">
    <property type="component" value="Unassembled WGS sequence"/>
</dbReference>
<evidence type="ECO:0000256" key="7">
    <source>
        <dbReference type="HAMAP-Rule" id="MF_01416"/>
    </source>
</evidence>
<evidence type="ECO:0000256" key="4">
    <source>
        <dbReference type="ARBA" id="ARBA00023065"/>
    </source>
</evidence>
<dbReference type="GO" id="GO:0046933">
    <property type="term" value="F:proton-transporting ATP synthase activity, rotational mechanism"/>
    <property type="evidence" value="ECO:0007669"/>
    <property type="project" value="UniProtKB-UniRule"/>
</dbReference>
<keyword evidence="3 7" id="KW-0375">Hydrogen ion transport</keyword>
<keyword evidence="5 7" id="KW-0472">Membrane</keyword>
<dbReference type="SUPFAM" id="SSF47928">
    <property type="entry name" value="N-terminal domain of the delta subunit of the F1F0-ATP synthase"/>
    <property type="match status" value="1"/>
</dbReference>
<dbReference type="STRING" id="39482.ERS852491_01001"/>